<keyword evidence="3" id="KW-1185">Reference proteome</keyword>
<feature type="compositionally biased region" description="Polar residues" evidence="1">
    <location>
        <begin position="152"/>
        <end position="163"/>
    </location>
</feature>
<proteinExistence type="predicted"/>
<sequence length="209" mass="21572">MLQRSGAVRSPAPRGTDRSLSPLGWGRMGGNGKRRVCGTRSQGSPPAGRRSDPAPPARPRPGPAPPARGASWVRGRGGGGLFKRRPRPRRQSSAAPRAPSPAPAGMAALLTPGPPPDEQDFIQAYEEVREKYKGMPPAPGLRTAPPIGTLSTVAATQPSSSSWLVPREGGGRAPLSPRGHALNRASRGSGGWGGPRAGRLSEPGFGGRG</sequence>
<reference evidence="2 3" key="1">
    <citation type="submission" date="2023-05" db="EMBL/GenBank/DDBJ databases">
        <title>B98-5 Cell Line De Novo Hybrid Assembly: An Optical Mapping Approach.</title>
        <authorList>
            <person name="Kananen K."/>
            <person name="Auerbach J.A."/>
            <person name="Kautto E."/>
            <person name="Blachly J.S."/>
        </authorList>
    </citation>
    <scope>NUCLEOTIDE SEQUENCE [LARGE SCALE GENOMIC DNA]</scope>
    <source>
        <strain evidence="2">B95-8</strain>
        <tissue evidence="2">Cell line</tissue>
    </source>
</reference>
<protein>
    <submittedName>
        <fullName evidence="2">Uncharacterized protein</fullName>
    </submittedName>
</protein>
<organism evidence="2 3">
    <name type="scientific">Saguinus oedipus</name>
    <name type="common">Cotton-top tamarin</name>
    <name type="synonym">Oedipomidas oedipus</name>
    <dbReference type="NCBI Taxonomy" id="9490"/>
    <lineage>
        <taxon>Eukaryota</taxon>
        <taxon>Metazoa</taxon>
        <taxon>Chordata</taxon>
        <taxon>Craniata</taxon>
        <taxon>Vertebrata</taxon>
        <taxon>Euteleostomi</taxon>
        <taxon>Mammalia</taxon>
        <taxon>Eutheria</taxon>
        <taxon>Euarchontoglires</taxon>
        <taxon>Primates</taxon>
        <taxon>Haplorrhini</taxon>
        <taxon>Platyrrhini</taxon>
        <taxon>Cebidae</taxon>
        <taxon>Callitrichinae</taxon>
        <taxon>Saguinus</taxon>
    </lineage>
</organism>
<evidence type="ECO:0000256" key="1">
    <source>
        <dbReference type="SAM" id="MobiDB-lite"/>
    </source>
</evidence>
<comment type="caution">
    <text evidence="2">The sequence shown here is derived from an EMBL/GenBank/DDBJ whole genome shotgun (WGS) entry which is preliminary data.</text>
</comment>
<feature type="region of interest" description="Disordered" evidence="1">
    <location>
        <begin position="1"/>
        <end position="118"/>
    </location>
</feature>
<feature type="compositionally biased region" description="Low complexity" evidence="1">
    <location>
        <begin position="91"/>
        <end position="108"/>
    </location>
</feature>
<gene>
    <name evidence="2" type="ORF">P7K49_026617</name>
</gene>
<dbReference type="Proteomes" id="UP001266305">
    <property type="component" value="Unassembled WGS sequence"/>
</dbReference>
<feature type="region of interest" description="Disordered" evidence="1">
    <location>
        <begin position="152"/>
        <end position="209"/>
    </location>
</feature>
<evidence type="ECO:0000313" key="3">
    <source>
        <dbReference type="Proteomes" id="UP001266305"/>
    </source>
</evidence>
<evidence type="ECO:0000313" key="2">
    <source>
        <dbReference type="EMBL" id="KAK2095201.1"/>
    </source>
</evidence>
<accession>A0ABQ9UDT1</accession>
<dbReference type="EMBL" id="JASSZA010000013">
    <property type="protein sequence ID" value="KAK2095201.1"/>
    <property type="molecule type" value="Genomic_DNA"/>
</dbReference>
<name>A0ABQ9UDT1_SAGOE</name>
<feature type="compositionally biased region" description="Pro residues" evidence="1">
    <location>
        <begin position="53"/>
        <end position="66"/>
    </location>
</feature>